<dbReference type="GO" id="GO:0051301">
    <property type="term" value="P:cell division"/>
    <property type="evidence" value="ECO:0007669"/>
    <property type="project" value="UniProtKB-KW"/>
</dbReference>
<accession>A0A2P4YHD6</accession>
<keyword evidence="2" id="KW-0131">Cell cycle</keyword>
<evidence type="ECO:0000313" key="3">
    <source>
        <dbReference type="Proteomes" id="UP000237271"/>
    </source>
</evidence>
<evidence type="ECO:0000313" key="2">
    <source>
        <dbReference type="EMBL" id="POM77203.1"/>
    </source>
</evidence>
<protein>
    <submittedName>
        <fullName evidence="2">Cell division protease ftsH</fullName>
    </submittedName>
</protein>
<dbReference type="AlphaFoldDB" id="A0A2P4YHD6"/>
<keyword evidence="3" id="KW-1185">Reference proteome</keyword>
<sequence length="114" mass="12960">MLVLRPHLQLLQRVAARSRPSPPKVGRENGHPPKSLQPASRRSLFNLTQCGKLKQSKCMAIGASSTSSTSNYRCTSDYTLNRCNFPALVVRRVEENRFALDEAVQKEYKEWINE</sequence>
<dbReference type="Proteomes" id="UP000237271">
    <property type="component" value="Unassembled WGS sequence"/>
</dbReference>
<dbReference type="GO" id="GO:0006508">
    <property type="term" value="P:proteolysis"/>
    <property type="evidence" value="ECO:0007669"/>
    <property type="project" value="UniProtKB-KW"/>
</dbReference>
<keyword evidence="2" id="KW-0378">Hydrolase</keyword>
<proteinExistence type="predicted"/>
<evidence type="ECO:0000256" key="1">
    <source>
        <dbReference type="SAM" id="MobiDB-lite"/>
    </source>
</evidence>
<keyword evidence="2" id="KW-0132">Cell division</keyword>
<comment type="caution">
    <text evidence="2">The sequence shown here is derived from an EMBL/GenBank/DDBJ whole genome shotgun (WGS) entry which is preliminary data.</text>
</comment>
<reference evidence="2 3" key="1">
    <citation type="journal article" date="2017" name="Genome Biol. Evol.">
        <title>Phytophthora megakarya and P. palmivora, closely related causal agents of cacao black pod rot, underwent increases in genome sizes and gene numbers by different mechanisms.</title>
        <authorList>
            <person name="Ali S.S."/>
            <person name="Shao J."/>
            <person name="Lary D.J."/>
            <person name="Kronmiller B."/>
            <person name="Shen D."/>
            <person name="Strem M.D."/>
            <person name="Amoako-Attah I."/>
            <person name="Akrofi A.Y."/>
            <person name="Begoude B.A."/>
            <person name="Ten Hoopen G.M."/>
            <person name="Coulibaly K."/>
            <person name="Kebe B.I."/>
            <person name="Melnick R.L."/>
            <person name="Guiltinan M.J."/>
            <person name="Tyler B.M."/>
            <person name="Meinhardt L.W."/>
            <person name="Bailey B.A."/>
        </authorList>
    </citation>
    <scope>NUCLEOTIDE SEQUENCE [LARGE SCALE GENOMIC DNA]</scope>
    <source>
        <strain evidence="3">sbr112.9</strain>
    </source>
</reference>
<dbReference type="EMBL" id="NCKW01002843">
    <property type="protein sequence ID" value="POM77203.1"/>
    <property type="molecule type" value="Genomic_DNA"/>
</dbReference>
<gene>
    <name evidence="2" type="ORF">PHPALM_5447</name>
</gene>
<name>A0A2P4YHD6_9STRA</name>
<keyword evidence="2" id="KW-0645">Protease</keyword>
<feature type="region of interest" description="Disordered" evidence="1">
    <location>
        <begin position="13"/>
        <end position="42"/>
    </location>
</feature>
<organism evidence="2 3">
    <name type="scientific">Phytophthora palmivora</name>
    <dbReference type="NCBI Taxonomy" id="4796"/>
    <lineage>
        <taxon>Eukaryota</taxon>
        <taxon>Sar</taxon>
        <taxon>Stramenopiles</taxon>
        <taxon>Oomycota</taxon>
        <taxon>Peronosporomycetes</taxon>
        <taxon>Peronosporales</taxon>
        <taxon>Peronosporaceae</taxon>
        <taxon>Phytophthora</taxon>
    </lineage>
</organism>
<dbReference type="GO" id="GO:0008233">
    <property type="term" value="F:peptidase activity"/>
    <property type="evidence" value="ECO:0007669"/>
    <property type="project" value="UniProtKB-KW"/>
</dbReference>